<dbReference type="Proteomes" id="UP000268093">
    <property type="component" value="Unassembled WGS sequence"/>
</dbReference>
<name>A0A433CG83_9FUNG</name>
<proteinExistence type="predicted"/>
<sequence>VVQRPVLAVPALDRSQSRKDEIRQSVAVTQLFSSQGLAYRFFHLHRVPAWKDVRQSIFTVLPHENLNSQPITQNTTNVISAMPKFDEEPSKRILLATGTIGPNNKPKVKKVHRKLDVIMPPQGSNTECNNGAAYLQALLEVMTSTKPQPLFKLKPVQHSENAHGTSSRSMFLRDWYAHFGERETLLAAILDPNGKILEDYRRVGKCEDHQ</sequence>
<comment type="caution">
    <text evidence="1">The sequence shown here is derived from an EMBL/GenBank/DDBJ whole genome shotgun (WGS) entry which is preliminary data.</text>
</comment>
<evidence type="ECO:0000313" key="2">
    <source>
        <dbReference type="Proteomes" id="UP000268093"/>
    </source>
</evidence>
<organism evidence="1 2">
    <name type="scientific">Jimgerdemannia flammicorona</name>
    <dbReference type="NCBI Taxonomy" id="994334"/>
    <lineage>
        <taxon>Eukaryota</taxon>
        <taxon>Fungi</taxon>
        <taxon>Fungi incertae sedis</taxon>
        <taxon>Mucoromycota</taxon>
        <taxon>Mucoromycotina</taxon>
        <taxon>Endogonomycetes</taxon>
        <taxon>Endogonales</taxon>
        <taxon>Endogonaceae</taxon>
        <taxon>Jimgerdemannia</taxon>
    </lineage>
</organism>
<evidence type="ECO:0000313" key="1">
    <source>
        <dbReference type="EMBL" id="RUP37449.1"/>
    </source>
</evidence>
<keyword evidence="2" id="KW-1185">Reference proteome</keyword>
<reference evidence="1 2" key="1">
    <citation type="journal article" date="2018" name="New Phytol.">
        <title>Phylogenomics of Endogonaceae and evolution of mycorrhizas within Mucoromycota.</title>
        <authorList>
            <person name="Chang Y."/>
            <person name="Desiro A."/>
            <person name="Na H."/>
            <person name="Sandor L."/>
            <person name="Lipzen A."/>
            <person name="Clum A."/>
            <person name="Barry K."/>
            <person name="Grigoriev I.V."/>
            <person name="Martin F.M."/>
            <person name="Stajich J.E."/>
            <person name="Smith M.E."/>
            <person name="Bonito G."/>
            <person name="Spatafora J.W."/>
        </authorList>
    </citation>
    <scope>NUCLEOTIDE SEQUENCE [LARGE SCALE GENOMIC DNA]</scope>
    <source>
        <strain evidence="1 2">GMNB39</strain>
    </source>
</reference>
<protein>
    <submittedName>
        <fullName evidence="1">Uncharacterized protein</fullName>
    </submittedName>
</protein>
<gene>
    <name evidence="1" type="ORF">BC936DRAFT_138442</name>
</gene>
<feature type="non-terminal residue" evidence="1">
    <location>
        <position position="1"/>
    </location>
</feature>
<dbReference type="EMBL" id="RBNI01013107">
    <property type="protein sequence ID" value="RUP37449.1"/>
    <property type="molecule type" value="Genomic_DNA"/>
</dbReference>
<dbReference type="AlphaFoldDB" id="A0A433CG83"/>
<accession>A0A433CG83</accession>